<accession>A0A8J4Y9S9</accession>
<gene>
    <name evidence="2" type="ORF">GWK47_041600</name>
</gene>
<dbReference type="AlphaFoldDB" id="A0A8J4Y9S9"/>
<keyword evidence="3" id="KW-1185">Reference proteome</keyword>
<reference evidence="2" key="1">
    <citation type="submission" date="2020-07" db="EMBL/GenBank/DDBJ databases">
        <title>The High-quality genome of the commercially important snow crab, Chionoecetes opilio.</title>
        <authorList>
            <person name="Jeong J.-H."/>
            <person name="Ryu S."/>
        </authorList>
    </citation>
    <scope>NUCLEOTIDE SEQUENCE</scope>
    <source>
        <strain evidence="2">MADBK_172401_WGS</strain>
        <tissue evidence="2">Digestive gland</tissue>
    </source>
</reference>
<sequence length="236" mass="26459">MANVAPSRWSSRVREGVVRYPMHRLLTARVGICFGSRSSSAMSVGSESSDTPHVSTNLIALQQPGHEGGHRDKSHLGKGCSRRTLMEDGFQLPGSCKLCEVMEEEDLHQVPVRQQGNLRTHLKGKMTVLLDEFERHQKGDQQEGPQAQRRGRRTPVRQLSSGKPRKMYGHFTQDKGRQAWVNGVTTLCIAPRSHAHTATREKMKSSARVQLPSHTAMEETQLTTRSRKAKKMLMSI</sequence>
<feature type="region of interest" description="Disordered" evidence="1">
    <location>
        <begin position="135"/>
        <end position="167"/>
    </location>
</feature>
<name>A0A8J4Y9S9_CHIOP</name>
<evidence type="ECO:0000256" key="1">
    <source>
        <dbReference type="SAM" id="MobiDB-lite"/>
    </source>
</evidence>
<proteinExistence type="predicted"/>
<protein>
    <submittedName>
        <fullName evidence="2">Uncharacterized protein</fullName>
    </submittedName>
</protein>
<organism evidence="2 3">
    <name type="scientific">Chionoecetes opilio</name>
    <name type="common">Atlantic snow crab</name>
    <name type="synonym">Cancer opilio</name>
    <dbReference type="NCBI Taxonomy" id="41210"/>
    <lineage>
        <taxon>Eukaryota</taxon>
        <taxon>Metazoa</taxon>
        <taxon>Ecdysozoa</taxon>
        <taxon>Arthropoda</taxon>
        <taxon>Crustacea</taxon>
        <taxon>Multicrustacea</taxon>
        <taxon>Malacostraca</taxon>
        <taxon>Eumalacostraca</taxon>
        <taxon>Eucarida</taxon>
        <taxon>Decapoda</taxon>
        <taxon>Pleocyemata</taxon>
        <taxon>Brachyura</taxon>
        <taxon>Eubrachyura</taxon>
        <taxon>Majoidea</taxon>
        <taxon>Majidae</taxon>
        <taxon>Chionoecetes</taxon>
    </lineage>
</organism>
<evidence type="ECO:0000313" key="3">
    <source>
        <dbReference type="Proteomes" id="UP000770661"/>
    </source>
</evidence>
<dbReference type="Proteomes" id="UP000770661">
    <property type="component" value="Unassembled WGS sequence"/>
</dbReference>
<comment type="caution">
    <text evidence="2">The sequence shown here is derived from an EMBL/GenBank/DDBJ whole genome shotgun (WGS) entry which is preliminary data.</text>
</comment>
<evidence type="ECO:0000313" key="2">
    <source>
        <dbReference type="EMBL" id="KAG0723970.1"/>
    </source>
</evidence>
<dbReference type="EMBL" id="JACEEZ010007555">
    <property type="protein sequence ID" value="KAG0723970.1"/>
    <property type="molecule type" value="Genomic_DNA"/>
</dbReference>